<dbReference type="Proteomes" id="UP000011693">
    <property type="component" value="Unassembled WGS sequence"/>
</dbReference>
<keyword evidence="8" id="KW-1185">Reference proteome</keyword>
<comment type="similarity">
    <text evidence="1 5">Belongs to the peptidase S8 family.</text>
</comment>
<dbReference type="STRING" id="1227492.C482_14009"/>
<dbReference type="GO" id="GO:0004252">
    <property type="term" value="F:serine-type endopeptidase activity"/>
    <property type="evidence" value="ECO:0007669"/>
    <property type="project" value="InterPro"/>
</dbReference>
<feature type="non-terminal residue" evidence="7">
    <location>
        <position position="1"/>
    </location>
</feature>
<dbReference type="EMBL" id="AOIN01000073">
    <property type="protein sequence ID" value="ELY97192.1"/>
    <property type="molecule type" value="Genomic_DNA"/>
</dbReference>
<dbReference type="AlphaFoldDB" id="M0AH16"/>
<dbReference type="GO" id="GO:0006508">
    <property type="term" value="P:proteolysis"/>
    <property type="evidence" value="ECO:0007669"/>
    <property type="project" value="UniProtKB-KW"/>
</dbReference>
<dbReference type="PANTHER" id="PTHR43806">
    <property type="entry name" value="PEPTIDASE S8"/>
    <property type="match status" value="1"/>
</dbReference>
<dbReference type="PROSITE" id="PS51892">
    <property type="entry name" value="SUBTILASE"/>
    <property type="match status" value="1"/>
</dbReference>
<proteinExistence type="inferred from homology"/>
<comment type="caution">
    <text evidence="7">The sequence shown here is derived from an EMBL/GenBank/DDBJ whole genome shotgun (WGS) entry which is preliminary data.</text>
</comment>
<evidence type="ECO:0000256" key="4">
    <source>
        <dbReference type="ARBA" id="ARBA00022825"/>
    </source>
</evidence>
<name>M0AH16_9EURY</name>
<reference evidence="7 8" key="1">
    <citation type="journal article" date="2014" name="PLoS Genet.">
        <title>Phylogenetically driven sequencing of extremely halophilic archaea reveals strategies for static and dynamic osmo-response.</title>
        <authorList>
            <person name="Becker E.A."/>
            <person name="Seitzer P.M."/>
            <person name="Tritt A."/>
            <person name="Larsen D."/>
            <person name="Krusor M."/>
            <person name="Yao A.I."/>
            <person name="Wu D."/>
            <person name="Madern D."/>
            <person name="Eisen J.A."/>
            <person name="Darling A.E."/>
            <person name="Facciotti M.T."/>
        </authorList>
    </citation>
    <scope>NUCLEOTIDE SEQUENCE [LARGE SCALE GENOMIC DNA]</scope>
    <source>
        <strain evidence="7 8">JCM 10990</strain>
    </source>
</reference>
<keyword evidence="4" id="KW-0720">Serine protease</keyword>
<feature type="domain" description="Peptidase S8/S53" evidence="6">
    <location>
        <begin position="12"/>
        <end position="75"/>
    </location>
</feature>
<feature type="non-terminal residue" evidence="7">
    <location>
        <position position="76"/>
    </location>
</feature>
<evidence type="ECO:0000313" key="8">
    <source>
        <dbReference type="Proteomes" id="UP000011693"/>
    </source>
</evidence>
<dbReference type="OrthoDB" id="27270at2157"/>
<evidence type="ECO:0000259" key="6">
    <source>
        <dbReference type="Pfam" id="PF00082"/>
    </source>
</evidence>
<dbReference type="InterPro" id="IPR050131">
    <property type="entry name" value="Peptidase_S8_subtilisin-like"/>
</dbReference>
<dbReference type="InterPro" id="IPR023828">
    <property type="entry name" value="Peptidase_S8_Ser-AS"/>
</dbReference>
<comment type="caution">
    <text evidence="5">Lacks conserved residue(s) required for the propagation of feature annotation.</text>
</comment>
<dbReference type="RefSeq" id="WP_006168231.1">
    <property type="nucleotide sequence ID" value="NZ_AOIN01000073.1"/>
</dbReference>
<gene>
    <name evidence="7" type="ORF">C482_14009</name>
</gene>
<evidence type="ECO:0000256" key="2">
    <source>
        <dbReference type="ARBA" id="ARBA00022670"/>
    </source>
</evidence>
<accession>M0AH16</accession>
<dbReference type="PANTHER" id="PTHR43806:SF11">
    <property type="entry name" value="CEREVISIN-RELATED"/>
    <property type="match status" value="1"/>
</dbReference>
<organism evidence="7 8">
    <name type="scientific">Natrialba chahannaoensis JCM 10990</name>
    <dbReference type="NCBI Taxonomy" id="1227492"/>
    <lineage>
        <taxon>Archaea</taxon>
        <taxon>Methanobacteriati</taxon>
        <taxon>Methanobacteriota</taxon>
        <taxon>Stenosarchaea group</taxon>
        <taxon>Halobacteria</taxon>
        <taxon>Halobacteriales</taxon>
        <taxon>Natrialbaceae</taxon>
        <taxon>Natrialba</taxon>
    </lineage>
</organism>
<dbReference type="PROSITE" id="PS00138">
    <property type="entry name" value="SUBTILASE_SER"/>
    <property type="match status" value="1"/>
</dbReference>
<evidence type="ECO:0000313" key="7">
    <source>
        <dbReference type="EMBL" id="ELY97192.1"/>
    </source>
</evidence>
<evidence type="ECO:0000256" key="5">
    <source>
        <dbReference type="PROSITE-ProRule" id="PRU01240"/>
    </source>
</evidence>
<dbReference type="InterPro" id="IPR000209">
    <property type="entry name" value="Peptidase_S8/S53_dom"/>
</dbReference>
<sequence length="76" mass="8179">GNTIAADNWDNPDPAWPDEWVKPDVSAPGDNVLSAMPDDEYDHLDGTSMAAPHVSGVIALMLSANDDLTQEEIEET</sequence>
<dbReference type="Gene3D" id="3.40.50.200">
    <property type="entry name" value="Peptidase S8/S53 domain"/>
    <property type="match status" value="1"/>
</dbReference>
<evidence type="ECO:0000256" key="3">
    <source>
        <dbReference type="ARBA" id="ARBA00022801"/>
    </source>
</evidence>
<dbReference type="SUPFAM" id="SSF52743">
    <property type="entry name" value="Subtilisin-like"/>
    <property type="match status" value="1"/>
</dbReference>
<dbReference type="InterPro" id="IPR036852">
    <property type="entry name" value="Peptidase_S8/S53_dom_sf"/>
</dbReference>
<keyword evidence="3" id="KW-0378">Hydrolase</keyword>
<keyword evidence="2" id="KW-0645">Protease</keyword>
<protein>
    <submittedName>
        <fullName evidence="7">Peptidase S8 and S53 subtilisin kexin sedolisin</fullName>
    </submittedName>
</protein>
<dbReference type="Pfam" id="PF00082">
    <property type="entry name" value="Peptidase_S8"/>
    <property type="match status" value="1"/>
</dbReference>
<evidence type="ECO:0000256" key="1">
    <source>
        <dbReference type="ARBA" id="ARBA00011073"/>
    </source>
</evidence>